<evidence type="ECO:0000313" key="9">
    <source>
        <dbReference type="Proteomes" id="UP000430222"/>
    </source>
</evidence>
<dbReference type="GO" id="GO:0000105">
    <property type="term" value="P:L-histidine biosynthetic process"/>
    <property type="evidence" value="ECO:0007669"/>
    <property type="project" value="UniProtKB-UniRule"/>
</dbReference>
<dbReference type="HAMAP" id="MF_00076">
    <property type="entry name" value="HisB"/>
    <property type="match status" value="1"/>
</dbReference>
<comment type="similarity">
    <text evidence="6 7">Belongs to the imidazoleglycerol-phosphate dehydratase family.</text>
</comment>
<evidence type="ECO:0000256" key="1">
    <source>
        <dbReference type="ARBA" id="ARBA00005047"/>
    </source>
</evidence>
<dbReference type="InterPro" id="IPR020568">
    <property type="entry name" value="Ribosomal_Su5_D2-typ_SF"/>
</dbReference>
<dbReference type="Gene3D" id="3.30.230.40">
    <property type="entry name" value="Imidazole glycerol phosphate dehydratase, domain 1"/>
    <property type="match status" value="2"/>
</dbReference>
<dbReference type="InterPro" id="IPR038494">
    <property type="entry name" value="IGPD_sf"/>
</dbReference>
<comment type="subcellular location">
    <subcellularLocation>
        <location evidence="6 7">Cytoplasm</location>
    </subcellularLocation>
</comment>
<dbReference type="NCBIfam" id="NF002111">
    <property type="entry name" value="PRK00951.2-1"/>
    <property type="match status" value="1"/>
</dbReference>
<dbReference type="SUPFAM" id="SSF54211">
    <property type="entry name" value="Ribosomal protein S5 domain 2-like"/>
    <property type="match status" value="2"/>
</dbReference>
<dbReference type="PROSITE" id="PS00955">
    <property type="entry name" value="IGP_DEHYDRATASE_2"/>
    <property type="match status" value="1"/>
</dbReference>
<gene>
    <name evidence="6 8" type="primary">hisB</name>
    <name evidence="8" type="ORF">FYJ78_03720</name>
</gene>
<name>A0A6I2UVD0_9FIRM</name>
<keyword evidence="6" id="KW-0963">Cytoplasm</keyword>
<dbReference type="NCBIfam" id="NF002114">
    <property type="entry name" value="PRK00951.2-4"/>
    <property type="match status" value="1"/>
</dbReference>
<dbReference type="PANTHER" id="PTHR23133">
    <property type="entry name" value="IMIDAZOLEGLYCEROL-PHOSPHATE DEHYDRATASE HIS7"/>
    <property type="match status" value="1"/>
</dbReference>
<dbReference type="PROSITE" id="PS00954">
    <property type="entry name" value="IGP_DEHYDRATASE_1"/>
    <property type="match status" value="1"/>
</dbReference>
<dbReference type="GO" id="GO:0005737">
    <property type="term" value="C:cytoplasm"/>
    <property type="evidence" value="ECO:0007669"/>
    <property type="project" value="UniProtKB-SubCell"/>
</dbReference>
<comment type="pathway">
    <text evidence="1 6 7">Amino-acid biosynthesis; L-histidine biosynthesis; L-histidine from 5-phospho-alpha-D-ribose 1-diphosphate: step 6/9.</text>
</comment>
<dbReference type="PANTHER" id="PTHR23133:SF2">
    <property type="entry name" value="IMIDAZOLEGLYCEROL-PHOSPHATE DEHYDRATASE"/>
    <property type="match status" value="1"/>
</dbReference>
<dbReference type="FunFam" id="3.30.230.40:FF:000001">
    <property type="entry name" value="Imidazoleglycerol-phosphate dehydratase HisB"/>
    <property type="match status" value="1"/>
</dbReference>
<dbReference type="AlphaFoldDB" id="A0A6I2UVD0"/>
<dbReference type="RefSeq" id="WP_154620077.1">
    <property type="nucleotide sequence ID" value="NZ_VUNL01000003.1"/>
</dbReference>
<dbReference type="InterPro" id="IPR020565">
    <property type="entry name" value="ImidazoleglycerP_deHydtase_CS"/>
</dbReference>
<keyword evidence="5 6" id="KW-0456">Lyase</keyword>
<organism evidence="8 9">
    <name type="scientific">Selenomonas montiformis</name>
    <dbReference type="NCBI Taxonomy" id="2652285"/>
    <lineage>
        <taxon>Bacteria</taxon>
        <taxon>Bacillati</taxon>
        <taxon>Bacillota</taxon>
        <taxon>Negativicutes</taxon>
        <taxon>Selenomonadales</taxon>
        <taxon>Selenomonadaceae</taxon>
        <taxon>Selenomonas</taxon>
    </lineage>
</organism>
<sequence>MNKVRTASVERKTAETSIKLILNLDGCGKGAIHSGIGFFDHMLNLLTAHGLFDLTLACDGDLDVDGHHSVEDIGIALGDAFYQAIGDKAGICRYGTFYLPMDETLALISLDISGRPYLVYDGGEMAPMIGGFDTELTEEFLRAFAVHAGITLHVKILYGTNSHHKIEAIFKALGHALRHALEHDPRNSGIPSTKGML</sequence>
<dbReference type="EC" id="4.2.1.19" evidence="6 7"/>
<dbReference type="Pfam" id="PF00475">
    <property type="entry name" value="IGPD"/>
    <property type="match status" value="1"/>
</dbReference>
<evidence type="ECO:0000256" key="3">
    <source>
        <dbReference type="ARBA" id="ARBA00022605"/>
    </source>
</evidence>
<evidence type="ECO:0000256" key="2">
    <source>
        <dbReference type="ARBA" id="ARBA00016664"/>
    </source>
</evidence>
<proteinExistence type="inferred from homology"/>
<protein>
    <recommendedName>
        <fullName evidence="2 6">Imidazoleglycerol-phosphate dehydratase</fullName>
        <shortName evidence="6">IGPD</shortName>
        <ecNumber evidence="6 7">4.2.1.19</ecNumber>
    </recommendedName>
</protein>
<dbReference type="Proteomes" id="UP000430222">
    <property type="component" value="Unassembled WGS sequence"/>
</dbReference>
<dbReference type="InterPro" id="IPR000807">
    <property type="entry name" value="ImidazoleglycerolP_deHydtase"/>
</dbReference>
<comment type="caution">
    <text evidence="8">The sequence shown here is derived from an EMBL/GenBank/DDBJ whole genome shotgun (WGS) entry which is preliminary data.</text>
</comment>
<dbReference type="CDD" id="cd07914">
    <property type="entry name" value="IGPD"/>
    <property type="match status" value="1"/>
</dbReference>
<dbReference type="EMBL" id="VUNL01000003">
    <property type="protein sequence ID" value="MSV24305.1"/>
    <property type="molecule type" value="Genomic_DNA"/>
</dbReference>
<reference evidence="8 9" key="1">
    <citation type="submission" date="2019-08" db="EMBL/GenBank/DDBJ databases">
        <title>In-depth cultivation of the pig gut microbiome towards novel bacterial diversity and tailored functional studies.</title>
        <authorList>
            <person name="Wylensek D."/>
            <person name="Hitch T.C.A."/>
            <person name="Clavel T."/>
        </authorList>
    </citation>
    <scope>NUCLEOTIDE SEQUENCE [LARGE SCALE GENOMIC DNA]</scope>
    <source>
        <strain evidence="9">WCA-380-WT-3B3</strain>
    </source>
</reference>
<evidence type="ECO:0000256" key="5">
    <source>
        <dbReference type="ARBA" id="ARBA00023239"/>
    </source>
</evidence>
<keyword evidence="4 6" id="KW-0368">Histidine biosynthesis</keyword>
<evidence type="ECO:0000256" key="4">
    <source>
        <dbReference type="ARBA" id="ARBA00023102"/>
    </source>
</evidence>
<dbReference type="UniPathway" id="UPA00031">
    <property type="reaction ID" value="UER00011"/>
</dbReference>
<accession>A0A6I2UVD0</accession>
<dbReference type="FunFam" id="3.30.230.40:FF:000003">
    <property type="entry name" value="Imidazoleglycerol-phosphate dehydratase HisB"/>
    <property type="match status" value="1"/>
</dbReference>
<comment type="catalytic activity">
    <reaction evidence="6 7">
        <text>D-erythro-1-(imidazol-4-yl)glycerol 3-phosphate = 3-(imidazol-4-yl)-2-oxopropyl phosphate + H2O</text>
        <dbReference type="Rhea" id="RHEA:11040"/>
        <dbReference type="ChEBI" id="CHEBI:15377"/>
        <dbReference type="ChEBI" id="CHEBI:57766"/>
        <dbReference type="ChEBI" id="CHEBI:58278"/>
        <dbReference type="EC" id="4.2.1.19"/>
    </reaction>
</comment>
<dbReference type="GO" id="GO:0004424">
    <property type="term" value="F:imidazoleglycerol-phosphate dehydratase activity"/>
    <property type="evidence" value="ECO:0007669"/>
    <property type="project" value="UniProtKB-UniRule"/>
</dbReference>
<keyword evidence="3 6" id="KW-0028">Amino-acid biosynthesis</keyword>
<keyword evidence="9" id="KW-1185">Reference proteome</keyword>
<evidence type="ECO:0000256" key="7">
    <source>
        <dbReference type="RuleBase" id="RU000599"/>
    </source>
</evidence>
<evidence type="ECO:0000313" key="8">
    <source>
        <dbReference type="EMBL" id="MSV24305.1"/>
    </source>
</evidence>
<evidence type="ECO:0000256" key="6">
    <source>
        <dbReference type="HAMAP-Rule" id="MF_00076"/>
    </source>
</evidence>